<reference evidence="1" key="1">
    <citation type="submission" date="2020-12" db="EMBL/GenBank/DDBJ databases">
        <title>Vagococcus allomyrinae sp. nov. and Enterococcus lavae sp. nov., isolated from the larvae of Allomyrina dichotoma.</title>
        <authorList>
            <person name="Lee S.D."/>
        </authorList>
    </citation>
    <scope>NUCLEOTIDE SEQUENCE</scope>
    <source>
        <strain evidence="1">BWB3-3</strain>
    </source>
</reference>
<comment type="caution">
    <text evidence="1">The sequence shown here is derived from an EMBL/GenBank/DDBJ whole genome shotgun (WGS) entry which is preliminary data.</text>
</comment>
<dbReference type="EMBL" id="JAEEGA010000002">
    <property type="protein sequence ID" value="MBP1040181.1"/>
    <property type="molecule type" value="Genomic_DNA"/>
</dbReference>
<organism evidence="1 2">
    <name type="scientific">Vagococcus allomyrinae</name>
    <dbReference type="NCBI Taxonomy" id="2794353"/>
    <lineage>
        <taxon>Bacteria</taxon>
        <taxon>Bacillati</taxon>
        <taxon>Bacillota</taxon>
        <taxon>Bacilli</taxon>
        <taxon>Lactobacillales</taxon>
        <taxon>Enterococcaceae</taxon>
        <taxon>Vagococcus</taxon>
    </lineage>
</organism>
<sequence>MGEDCVSKGVGKCRHCRNSVAIHQGQQITLEKNTIASLTIVEIIDLRDS</sequence>
<gene>
    <name evidence="1" type="ORF">I6N95_04060</name>
</gene>
<dbReference type="AlphaFoldDB" id="A0A940SUL4"/>
<dbReference type="Proteomes" id="UP000674938">
    <property type="component" value="Unassembled WGS sequence"/>
</dbReference>
<evidence type="ECO:0000313" key="1">
    <source>
        <dbReference type="EMBL" id="MBP1040181.1"/>
    </source>
</evidence>
<dbReference type="RefSeq" id="WP_209525073.1">
    <property type="nucleotide sequence ID" value="NZ_JAEEGA010000002.1"/>
</dbReference>
<name>A0A940SUL4_9ENTE</name>
<keyword evidence="2" id="KW-1185">Reference proteome</keyword>
<proteinExistence type="predicted"/>
<evidence type="ECO:0000313" key="2">
    <source>
        <dbReference type="Proteomes" id="UP000674938"/>
    </source>
</evidence>
<accession>A0A940SUL4</accession>
<protein>
    <submittedName>
        <fullName evidence="1">Uncharacterized protein</fullName>
    </submittedName>
</protein>